<comment type="caution">
    <text evidence="1">The sequence shown here is derived from an EMBL/GenBank/DDBJ whole genome shotgun (WGS) entry which is preliminary data.</text>
</comment>
<name>A0A0F9CFF8_9ZZZZ</name>
<accession>A0A0F9CFF8</accession>
<gene>
    <name evidence="1" type="ORF">LCGC14_2616420</name>
</gene>
<protein>
    <submittedName>
        <fullName evidence="1">Uncharacterized protein</fullName>
    </submittedName>
</protein>
<dbReference type="EMBL" id="LAZR01044537">
    <property type="protein sequence ID" value="KKL04401.1"/>
    <property type="molecule type" value="Genomic_DNA"/>
</dbReference>
<organism evidence="1">
    <name type="scientific">marine sediment metagenome</name>
    <dbReference type="NCBI Taxonomy" id="412755"/>
    <lineage>
        <taxon>unclassified sequences</taxon>
        <taxon>metagenomes</taxon>
        <taxon>ecological metagenomes</taxon>
    </lineage>
</organism>
<sequence>MTEERAISSEILDLHQRILYPSVRVRATKSMGSGTLVYCKPADPENRPDEFETLVLTNHHVIEDLIDVKEEWDSTAGRKRFREFRE</sequence>
<feature type="non-terminal residue" evidence="1">
    <location>
        <position position="86"/>
    </location>
</feature>
<dbReference type="AlphaFoldDB" id="A0A0F9CFF8"/>
<reference evidence="1" key="1">
    <citation type="journal article" date="2015" name="Nature">
        <title>Complex archaea that bridge the gap between prokaryotes and eukaryotes.</title>
        <authorList>
            <person name="Spang A."/>
            <person name="Saw J.H."/>
            <person name="Jorgensen S.L."/>
            <person name="Zaremba-Niedzwiedzka K."/>
            <person name="Martijn J."/>
            <person name="Lind A.E."/>
            <person name="van Eijk R."/>
            <person name="Schleper C."/>
            <person name="Guy L."/>
            <person name="Ettema T.J."/>
        </authorList>
    </citation>
    <scope>NUCLEOTIDE SEQUENCE</scope>
</reference>
<proteinExistence type="predicted"/>
<evidence type="ECO:0000313" key="1">
    <source>
        <dbReference type="EMBL" id="KKL04401.1"/>
    </source>
</evidence>